<name>A0ACC0NL68_RHOML</name>
<sequence length="360" mass="40687">MVVYQSPVSQLFLFELLSGYTQAIVEGTHIAVTGLVTSRILSPVSQVKLGKRFGKSGRNVLELSVPIGWWKRLSGKKDEYWKYRPLVKAALKGNWDDANGFFKDHPEAITGPITRERESALYLASGVGLKAIPFVTKLLEWMPAEALEHRDVAGKTPLHLSALVGNAEAAELLVRKNRELLCMREDKGWLPVHYAATNKKNVAVNKKNRKTLAYLLKASIEYDAAKSMLFFSSEHDKPSATELLIRLITSGYYDIALRLVRRYPQLGLSQTPQNYDCGLRAIPRKDLNFWERTSTFGNVSSIVVKNYVEDFSRDDNVPVIKFENYAEDSNRAEIGIENPVNNSELPVQEGYWARCLDKYV</sequence>
<evidence type="ECO:0000313" key="2">
    <source>
        <dbReference type="Proteomes" id="UP001062846"/>
    </source>
</evidence>
<dbReference type="EMBL" id="CM046392">
    <property type="protein sequence ID" value="KAI8553348.1"/>
    <property type="molecule type" value="Genomic_DNA"/>
</dbReference>
<organism evidence="1 2">
    <name type="scientific">Rhododendron molle</name>
    <name type="common">Chinese azalea</name>
    <name type="synonym">Azalea mollis</name>
    <dbReference type="NCBI Taxonomy" id="49168"/>
    <lineage>
        <taxon>Eukaryota</taxon>
        <taxon>Viridiplantae</taxon>
        <taxon>Streptophyta</taxon>
        <taxon>Embryophyta</taxon>
        <taxon>Tracheophyta</taxon>
        <taxon>Spermatophyta</taxon>
        <taxon>Magnoliopsida</taxon>
        <taxon>eudicotyledons</taxon>
        <taxon>Gunneridae</taxon>
        <taxon>Pentapetalae</taxon>
        <taxon>asterids</taxon>
        <taxon>Ericales</taxon>
        <taxon>Ericaceae</taxon>
        <taxon>Ericoideae</taxon>
        <taxon>Rhodoreae</taxon>
        <taxon>Rhododendron</taxon>
    </lineage>
</organism>
<gene>
    <name evidence="1" type="ORF">RHMOL_Rhmol05G0008500</name>
</gene>
<dbReference type="Proteomes" id="UP001062846">
    <property type="component" value="Chromosome 5"/>
</dbReference>
<keyword evidence="2" id="KW-1185">Reference proteome</keyword>
<accession>A0ACC0NL68</accession>
<comment type="caution">
    <text evidence="1">The sequence shown here is derived from an EMBL/GenBank/DDBJ whole genome shotgun (WGS) entry which is preliminary data.</text>
</comment>
<reference evidence="1" key="1">
    <citation type="submission" date="2022-02" db="EMBL/GenBank/DDBJ databases">
        <title>Plant Genome Project.</title>
        <authorList>
            <person name="Zhang R.-G."/>
        </authorList>
    </citation>
    <scope>NUCLEOTIDE SEQUENCE</scope>
    <source>
        <strain evidence="1">AT1</strain>
    </source>
</reference>
<proteinExistence type="predicted"/>
<protein>
    <submittedName>
        <fullName evidence="1">Uncharacterized protein</fullName>
    </submittedName>
</protein>
<evidence type="ECO:0000313" key="1">
    <source>
        <dbReference type="EMBL" id="KAI8553348.1"/>
    </source>
</evidence>